<name>A0A4Q7UW22_PSEST</name>
<keyword evidence="3 7" id="KW-0210">Decarboxylase</keyword>
<dbReference type="PANTHER" id="PTHR43375">
    <property type="entry name" value="OROTIDINE 5'-PHOSPHATE DECARBOXYLASE"/>
    <property type="match status" value="1"/>
</dbReference>
<evidence type="ECO:0000313" key="9">
    <source>
        <dbReference type="EMBL" id="RZT86197.1"/>
    </source>
</evidence>
<sequence length="295" mass="29264">MTLSSGGHVAREPVPASAQAPFGRRLTDAVARYGPLCVGIDPHPGLLADWGLPDDADGLAVFADTCLSALAGHVSSVKPQSAFFERHGSRGIAVLERLLAGLTGTGTLSVLDVKRGDIGSTMDGYADAYLRVGAPLGADAVTLSPYLGFGSLRPGLDAAAEAGRGVFVLARTSNPEGAQVQLARTGEVSVAQAIVDAAAAEGAGTSPLGQVGIVVGATAEHGLDLSALNGPVLVPGLGAQGAGPADIASRFREVGGTVLPAAARSVLRAGPDPSALRGAALALSDEIEAAGRNAG</sequence>
<dbReference type="PANTHER" id="PTHR43375:SF1">
    <property type="entry name" value="OROTIDINE 5'-PHOSPHATE DECARBOXYLASE"/>
    <property type="match status" value="1"/>
</dbReference>
<dbReference type="Proteomes" id="UP000291591">
    <property type="component" value="Unassembled WGS sequence"/>
</dbReference>
<evidence type="ECO:0000259" key="8">
    <source>
        <dbReference type="SMART" id="SM00934"/>
    </source>
</evidence>
<evidence type="ECO:0000256" key="6">
    <source>
        <dbReference type="ARBA" id="ARBA00049157"/>
    </source>
</evidence>
<dbReference type="InterPro" id="IPR013785">
    <property type="entry name" value="Aldolase_TIM"/>
</dbReference>
<dbReference type="HAMAP" id="MF_01215">
    <property type="entry name" value="OMPdecase_type2"/>
    <property type="match status" value="1"/>
</dbReference>
<comment type="caution">
    <text evidence="9">The sequence shown here is derived from an EMBL/GenBank/DDBJ whole genome shotgun (WGS) entry which is preliminary data.</text>
</comment>
<dbReference type="GO" id="GO:0004590">
    <property type="term" value="F:orotidine-5'-phosphate decarboxylase activity"/>
    <property type="evidence" value="ECO:0007669"/>
    <property type="project" value="UniProtKB-UniRule"/>
</dbReference>
<evidence type="ECO:0000313" key="10">
    <source>
        <dbReference type="Proteomes" id="UP000291591"/>
    </source>
</evidence>
<dbReference type="Pfam" id="PF00215">
    <property type="entry name" value="OMPdecase"/>
    <property type="match status" value="1"/>
</dbReference>
<dbReference type="InterPro" id="IPR011995">
    <property type="entry name" value="OMPdecase_type-2"/>
</dbReference>
<feature type="active site" description="Proton donor" evidence="7">
    <location>
        <position position="114"/>
    </location>
</feature>
<dbReference type="AlphaFoldDB" id="A0A4Q7UW22"/>
<reference evidence="9 10" key="1">
    <citation type="submission" date="2019-02" db="EMBL/GenBank/DDBJ databases">
        <title>Sequencing the genomes of 1000 actinobacteria strains.</title>
        <authorList>
            <person name="Klenk H.-P."/>
        </authorList>
    </citation>
    <scope>NUCLEOTIDE SEQUENCE [LARGE SCALE GENOMIC DNA]</scope>
    <source>
        <strain evidence="9 10">DSM 45779</strain>
    </source>
</reference>
<comment type="similarity">
    <text evidence="2 7">Belongs to the OMP decarboxylase family. Type 2 subfamily.</text>
</comment>
<comment type="catalytic activity">
    <reaction evidence="6 7">
        <text>orotidine 5'-phosphate + H(+) = UMP + CO2</text>
        <dbReference type="Rhea" id="RHEA:11596"/>
        <dbReference type="ChEBI" id="CHEBI:15378"/>
        <dbReference type="ChEBI" id="CHEBI:16526"/>
        <dbReference type="ChEBI" id="CHEBI:57538"/>
        <dbReference type="ChEBI" id="CHEBI:57865"/>
        <dbReference type="EC" id="4.1.1.23"/>
    </reaction>
</comment>
<organism evidence="9 10">
    <name type="scientific">Pseudonocardia sediminis</name>
    <dbReference type="NCBI Taxonomy" id="1397368"/>
    <lineage>
        <taxon>Bacteria</taxon>
        <taxon>Bacillati</taxon>
        <taxon>Actinomycetota</taxon>
        <taxon>Actinomycetes</taxon>
        <taxon>Pseudonocardiales</taxon>
        <taxon>Pseudonocardiaceae</taxon>
        <taxon>Pseudonocardia</taxon>
    </lineage>
</organism>
<dbReference type="EMBL" id="SHKL01000001">
    <property type="protein sequence ID" value="RZT86197.1"/>
    <property type="molecule type" value="Genomic_DNA"/>
</dbReference>
<accession>A0A4Q7UW22</accession>
<comment type="pathway">
    <text evidence="1 7">Pyrimidine metabolism; UMP biosynthesis via de novo pathway; UMP from orotate: step 2/2.</text>
</comment>
<dbReference type="GO" id="GO:0006207">
    <property type="term" value="P:'de novo' pyrimidine nucleobase biosynthetic process"/>
    <property type="evidence" value="ECO:0007669"/>
    <property type="project" value="InterPro"/>
</dbReference>
<dbReference type="EC" id="4.1.1.23" evidence="7"/>
<keyword evidence="4 7" id="KW-0665">Pyrimidine biosynthesis</keyword>
<evidence type="ECO:0000256" key="2">
    <source>
        <dbReference type="ARBA" id="ARBA00008847"/>
    </source>
</evidence>
<dbReference type="InterPro" id="IPR001754">
    <property type="entry name" value="OMPdeCOase_dom"/>
</dbReference>
<gene>
    <name evidence="7" type="primary">pyrF</name>
    <name evidence="9" type="ORF">EV383_3087</name>
</gene>
<evidence type="ECO:0000256" key="3">
    <source>
        <dbReference type="ARBA" id="ARBA00022793"/>
    </source>
</evidence>
<dbReference type="CDD" id="cd04725">
    <property type="entry name" value="OMP_decarboxylase_like"/>
    <property type="match status" value="1"/>
</dbReference>
<keyword evidence="10" id="KW-1185">Reference proteome</keyword>
<proteinExistence type="inferred from homology"/>
<protein>
    <recommendedName>
        <fullName evidence="7">Orotidine 5'-phosphate decarboxylase</fullName>
        <ecNumber evidence="7">4.1.1.23</ecNumber>
    </recommendedName>
    <alternativeName>
        <fullName evidence="7">OMP decarboxylase</fullName>
        <shortName evidence="7">OMPDCase</shortName>
        <shortName evidence="7">OMPdecase</shortName>
    </alternativeName>
</protein>
<dbReference type="Gene3D" id="3.20.20.70">
    <property type="entry name" value="Aldolase class I"/>
    <property type="match status" value="1"/>
</dbReference>
<evidence type="ECO:0000256" key="5">
    <source>
        <dbReference type="ARBA" id="ARBA00023239"/>
    </source>
</evidence>
<evidence type="ECO:0000256" key="1">
    <source>
        <dbReference type="ARBA" id="ARBA00004861"/>
    </source>
</evidence>
<evidence type="ECO:0000256" key="7">
    <source>
        <dbReference type="HAMAP-Rule" id="MF_01215"/>
    </source>
</evidence>
<dbReference type="InterPro" id="IPR011060">
    <property type="entry name" value="RibuloseP-bd_barrel"/>
</dbReference>
<evidence type="ECO:0000256" key="4">
    <source>
        <dbReference type="ARBA" id="ARBA00022975"/>
    </source>
</evidence>
<dbReference type="GO" id="GO:0044205">
    <property type="term" value="P:'de novo' UMP biosynthetic process"/>
    <property type="evidence" value="ECO:0007669"/>
    <property type="project" value="UniProtKB-UniRule"/>
</dbReference>
<dbReference type="NCBIfam" id="TIGR02127">
    <property type="entry name" value="pyrF_sub2"/>
    <property type="match status" value="1"/>
</dbReference>
<dbReference type="SMART" id="SM00934">
    <property type="entry name" value="OMPdecase"/>
    <property type="match status" value="1"/>
</dbReference>
<keyword evidence="5 7" id="KW-0456">Lyase</keyword>
<dbReference type="UniPathway" id="UPA00070">
    <property type="reaction ID" value="UER00120"/>
</dbReference>
<feature type="domain" description="Orotidine 5'-phosphate decarboxylase" evidence="8">
    <location>
        <begin position="35"/>
        <end position="279"/>
    </location>
</feature>
<dbReference type="SUPFAM" id="SSF51366">
    <property type="entry name" value="Ribulose-phoshate binding barrel"/>
    <property type="match status" value="1"/>
</dbReference>